<proteinExistence type="predicted"/>
<evidence type="ECO:0000313" key="2">
    <source>
        <dbReference type="EMBL" id="MBA2133120.1"/>
    </source>
</evidence>
<keyword evidence="1" id="KW-0812">Transmembrane</keyword>
<dbReference type="PANTHER" id="PTHR36111:SF2">
    <property type="entry name" value="INNER MEMBRANE PROTEIN"/>
    <property type="match status" value="1"/>
</dbReference>
<dbReference type="InterPro" id="IPR007563">
    <property type="entry name" value="DUF554"/>
</dbReference>
<sequence>MIGKGTIINVIAIMVGAGGGLLLKNGIPERMKQTIMQGIGLAVVMLGLSGALQELFQITAAGGLERRFTMLMICCLVVGGMIGTGFRIEERLERLGKRLERKFSRLGGNFARGFITASLVYCVGAMAVVGALEDGLTGKIEILLSKSILDGISAVIFGASLGPGVLFSAVSVFLYQGTLTILAGLVKTAMSPEVLSQMSLLGGILIMAIGFNLLEIGKIKVGDFLPAIFLPLLFELVQKGLRVLG</sequence>
<dbReference type="Proteomes" id="UP000657177">
    <property type="component" value="Unassembled WGS sequence"/>
</dbReference>
<comment type="caution">
    <text evidence="2">The sequence shown here is derived from an EMBL/GenBank/DDBJ whole genome shotgun (WGS) entry which is preliminary data.</text>
</comment>
<keyword evidence="1" id="KW-1133">Transmembrane helix</keyword>
<reference evidence="2" key="1">
    <citation type="submission" date="2020-06" db="EMBL/GenBank/DDBJ databases">
        <title>Novel chitinolytic bacterium.</title>
        <authorList>
            <person name="Ungkulpasvich U."/>
            <person name="Kosugi A."/>
            <person name="Uke A."/>
        </authorList>
    </citation>
    <scope>NUCLEOTIDE SEQUENCE</scope>
    <source>
        <strain evidence="2">UUS1-1</strain>
    </source>
</reference>
<dbReference type="PANTHER" id="PTHR36111">
    <property type="entry name" value="INNER MEMBRANE PROTEIN-RELATED"/>
    <property type="match status" value="1"/>
</dbReference>
<dbReference type="Pfam" id="PF04474">
    <property type="entry name" value="DUF554"/>
    <property type="match status" value="1"/>
</dbReference>
<feature type="transmembrane region" description="Helical" evidence="1">
    <location>
        <begin position="35"/>
        <end position="56"/>
    </location>
</feature>
<feature type="transmembrane region" description="Helical" evidence="1">
    <location>
        <begin position="152"/>
        <end position="174"/>
    </location>
</feature>
<keyword evidence="3" id="KW-1185">Reference proteome</keyword>
<dbReference type="EMBL" id="JAAKDE010000012">
    <property type="protein sequence ID" value="MBA2133120.1"/>
    <property type="molecule type" value="Genomic_DNA"/>
</dbReference>
<dbReference type="RefSeq" id="WP_181339575.1">
    <property type="nucleotide sequence ID" value="NZ_JAAKDE010000012.1"/>
</dbReference>
<feature type="transmembrane region" description="Helical" evidence="1">
    <location>
        <begin position="109"/>
        <end position="132"/>
    </location>
</feature>
<evidence type="ECO:0000256" key="1">
    <source>
        <dbReference type="SAM" id="Phobius"/>
    </source>
</evidence>
<organism evidence="2 3">
    <name type="scientific">Capillibacterium thermochitinicola</name>
    <dbReference type="NCBI Taxonomy" id="2699427"/>
    <lineage>
        <taxon>Bacteria</taxon>
        <taxon>Bacillati</taxon>
        <taxon>Bacillota</taxon>
        <taxon>Capillibacterium</taxon>
    </lineage>
</organism>
<name>A0A8J6HZV0_9FIRM</name>
<dbReference type="AlphaFoldDB" id="A0A8J6HZV0"/>
<protein>
    <submittedName>
        <fullName evidence="2">DUF554 domain-containing protein</fullName>
    </submittedName>
</protein>
<gene>
    <name evidence="2" type="ORF">G5B42_06135</name>
</gene>
<evidence type="ECO:0000313" key="3">
    <source>
        <dbReference type="Proteomes" id="UP000657177"/>
    </source>
</evidence>
<accession>A0A8J6HZV0</accession>
<feature type="transmembrane region" description="Helical" evidence="1">
    <location>
        <begin position="68"/>
        <end position="88"/>
    </location>
</feature>
<feature type="transmembrane region" description="Helical" evidence="1">
    <location>
        <begin position="6"/>
        <end position="23"/>
    </location>
</feature>
<keyword evidence="1" id="KW-0472">Membrane</keyword>
<feature type="transmembrane region" description="Helical" evidence="1">
    <location>
        <begin position="194"/>
        <end position="213"/>
    </location>
</feature>